<accession>A0A402AG87</accession>
<comment type="caution">
    <text evidence="2">The sequence shown here is derived from an EMBL/GenBank/DDBJ whole genome shotgun (WGS) entry which is preliminary data.</text>
</comment>
<sequence>MILQAKVGDHLTAGEPLIEIHARNEQEALAIQDSLLASYQWSETAVQAQPLICDVIHP</sequence>
<dbReference type="RefSeq" id="WP_246035319.1">
    <property type="nucleotide sequence ID" value="NZ_BIFS01000001.1"/>
</dbReference>
<dbReference type="SUPFAM" id="SSF54680">
    <property type="entry name" value="Pyrimidine nucleoside phosphorylase C-terminal domain"/>
    <property type="match status" value="1"/>
</dbReference>
<protein>
    <submittedName>
        <fullName evidence="2">Uncharacterized protein</fullName>
    </submittedName>
</protein>
<keyword evidence="1" id="KW-0808">Transferase</keyword>
<dbReference type="AlphaFoldDB" id="A0A402AG87"/>
<proteinExistence type="predicted"/>
<evidence type="ECO:0000313" key="3">
    <source>
        <dbReference type="Proteomes" id="UP000287188"/>
    </source>
</evidence>
<dbReference type="GO" id="GO:0006213">
    <property type="term" value="P:pyrimidine nucleoside metabolic process"/>
    <property type="evidence" value="ECO:0007669"/>
    <property type="project" value="InterPro"/>
</dbReference>
<dbReference type="GO" id="GO:0016763">
    <property type="term" value="F:pentosyltransferase activity"/>
    <property type="evidence" value="ECO:0007669"/>
    <property type="project" value="InterPro"/>
</dbReference>
<keyword evidence="3" id="KW-1185">Reference proteome</keyword>
<reference evidence="3" key="1">
    <citation type="submission" date="2018-12" db="EMBL/GenBank/DDBJ databases">
        <title>Tengunoibacter tsumagoiensis gen. nov., sp. nov., Dictyobacter kobayashii sp. nov., D. alpinus sp. nov., and D. joshuensis sp. nov. and description of Dictyobacteraceae fam. nov. within the order Ktedonobacterales isolated from Tengu-no-mugimeshi.</title>
        <authorList>
            <person name="Wang C.M."/>
            <person name="Zheng Y."/>
            <person name="Sakai Y."/>
            <person name="Toyoda A."/>
            <person name="Minakuchi Y."/>
            <person name="Abe K."/>
            <person name="Yokota A."/>
            <person name="Yabe S."/>
        </authorList>
    </citation>
    <scope>NUCLEOTIDE SEQUENCE [LARGE SCALE GENOMIC DNA]</scope>
    <source>
        <strain evidence="3">Uno11</strain>
    </source>
</reference>
<name>A0A402AG87_9CHLR</name>
<organism evidence="2 3">
    <name type="scientific">Dictyobacter kobayashii</name>
    <dbReference type="NCBI Taxonomy" id="2014872"/>
    <lineage>
        <taxon>Bacteria</taxon>
        <taxon>Bacillati</taxon>
        <taxon>Chloroflexota</taxon>
        <taxon>Ktedonobacteria</taxon>
        <taxon>Ktedonobacterales</taxon>
        <taxon>Dictyobacteraceae</taxon>
        <taxon>Dictyobacter</taxon>
    </lineage>
</organism>
<dbReference type="InterPro" id="IPR036566">
    <property type="entry name" value="PYNP-like_C_sf"/>
</dbReference>
<gene>
    <name evidence="2" type="ORF">KDK_19400</name>
</gene>
<dbReference type="Gene3D" id="3.90.1170.30">
    <property type="entry name" value="Pyrimidine nucleoside phosphorylase-like, C-terminal domain"/>
    <property type="match status" value="1"/>
</dbReference>
<evidence type="ECO:0000313" key="2">
    <source>
        <dbReference type="EMBL" id="GCE18140.1"/>
    </source>
</evidence>
<evidence type="ECO:0000256" key="1">
    <source>
        <dbReference type="ARBA" id="ARBA00022679"/>
    </source>
</evidence>
<dbReference type="Proteomes" id="UP000287188">
    <property type="component" value="Unassembled WGS sequence"/>
</dbReference>
<dbReference type="EMBL" id="BIFS01000001">
    <property type="protein sequence ID" value="GCE18140.1"/>
    <property type="molecule type" value="Genomic_DNA"/>
</dbReference>